<evidence type="ECO:0000313" key="1">
    <source>
        <dbReference type="EMBL" id="KAF3689248.1"/>
    </source>
</evidence>
<organism evidence="1 2">
    <name type="scientific">Channa argus</name>
    <name type="common">Northern snakehead</name>
    <name type="synonym">Ophicephalus argus</name>
    <dbReference type="NCBI Taxonomy" id="215402"/>
    <lineage>
        <taxon>Eukaryota</taxon>
        <taxon>Metazoa</taxon>
        <taxon>Chordata</taxon>
        <taxon>Craniata</taxon>
        <taxon>Vertebrata</taxon>
        <taxon>Euteleostomi</taxon>
        <taxon>Actinopterygii</taxon>
        <taxon>Neopterygii</taxon>
        <taxon>Teleostei</taxon>
        <taxon>Neoteleostei</taxon>
        <taxon>Acanthomorphata</taxon>
        <taxon>Anabantaria</taxon>
        <taxon>Anabantiformes</taxon>
        <taxon>Channoidei</taxon>
        <taxon>Channidae</taxon>
        <taxon>Channa</taxon>
    </lineage>
</organism>
<dbReference type="AlphaFoldDB" id="A0A6G1PGW9"/>
<keyword evidence="2" id="KW-1185">Reference proteome</keyword>
<protein>
    <submittedName>
        <fullName evidence="1">Uncharacterized protein</fullName>
    </submittedName>
</protein>
<proteinExistence type="predicted"/>
<dbReference type="EMBL" id="CM015715">
    <property type="protein sequence ID" value="KAF3689248.1"/>
    <property type="molecule type" value="Genomic_DNA"/>
</dbReference>
<sequence>MYPCMAAKGTRSLVFIDYLNADNSSRMKCIEPLTDWIHLNAAKLIGCCFILKMDKDKIHTAEAT</sequence>
<accession>A0A6G1PGW9</accession>
<reference evidence="2" key="2">
    <citation type="submission" date="2019-02" db="EMBL/GenBank/DDBJ databases">
        <title>Opniocepnalus argus Var Kimnra genome.</title>
        <authorList>
            <person name="Zhou C."/>
            <person name="Xiao S."/>
        </authorList>
    </citation>
    <scope>NUCLEOTIDE SEQUENCE [LARGE SCALE GENOMIC DNA]</scope>
</reference>
<gene>
    <name evidence="1" type="ORF">EXN66_Car004920</name>
</gene>
<reference evidence="1 2" key="1">
    <citation type="submission" date="2019-02" db="EMBL/GenBank/DDBJ databases">
        <title>Opniocepnalus argus genome.</title>
        <authorList>
            <person name="Zhou C."/>
            <person name="Xiao S."/>
        </authorList>
    </citation>
    <scope>NUCLEOTIDE SEQUENCE [LARGE SCALE GENOMIC DNA]</scope>
    <source>
        <strain evidence="1">OARG1902GOOAL</strain>
        <tissue evidence="1">Muscle</tissue>
    </source>
</reference>
<evidence type="ECO:0000313" key="2">
    <source>
        <dbReference type="Proteomes" id="UP000503349"/>
    </source>
</evidence>
<dbReference type="Proteomes" id="UP000503349">
    <property type="component" value="Chromosome 4"/>
</dbReference>
<name>A0A6G1PGW9_CHAAH</name>